<dbReference type="Pfam" id="PF11949">
    <property type="entry name" value="DUF3466"/>
    <property type="match status" value="1"/>
</dbReference>
<feature type="signal peptide" evidence="1">
    <location>
        <begin position="1"/>
        <end position="25"/>
    </location>
</feature>
<dbReference type="Proteomes" id="UP000737113">
    <property type="component" value="Unassembled WGS sequence"/>
</dbReference>
<name>A0A972FZ19_9GAMM</name>
<sequence length="619" mass="67028">MKLTFDKTLSLVAVGVMSVLHTAQAASVYEIVNLEDFDLKGTLAGTRTGYATAVNDQEQLVGVSKGKKKLNSADVEGGVIDVEDGIAPEEKIVYSINLPIVANNFTFTAEENSSPSPWTPTFDSINGTTAPELTDANDASTVNSVDAVYYGINDAGVKVGSMTAQQRTVAYTGTTEGQEFWYLRDYETHGVVKDGDSEIELLPPYTTYVKDAQTVELGGWSTASAINNNGLVTGYASTAISQFGGERVDYCLGTSNTLPVDVCVQQEQYSTLNSRGQTVSPNIQYQIRGYVWQVEAGTASGTELPLGLTPAADSSLIYTAQGLGVNSAGVVAGRSHVYRNDDTNKLRMDAAYWAKDANGKYQYHWVPMADEVSNSIAYDINDSGVLVGSYKKYIDGYLRDKFFYFDTTTPDTEIVTPNDFFSILSDRSSRAKDINNKGQVVGFIETTGDKDKPRPKAGFLYDKTSDEFNNINDLLTCESKGYVKGADSSWSRNKVEVQDGTGKTLSYDSDILVVEGSSINENGTIVGTAFIRKPQYQFDADGNLIIGDNGLPLFELNGNGEPVTAYLPRMVVLQPAASAAACDLADDSKDGGNFERSGAAGIAWLLLLPFVWLRRKMFS</sequence>
<comment type="caution">
    <text evidence="2">The sequence shown here is derived from an EMBL/GenBank/DDBJ whole genome shotgun (WGS) entry which is preliminary data.</text>
</comment>
<dbReference type="AlphaFoldDB" id="A0A972FZ19"/>
<organism evidence="2 3">
    <name type="scientific">Shewanella salipaludis</name>
    <dbReference type="NCBI Taxonomy" id="2723052"/>
    <lineage>
        <taxon>Bacteria</taxon>
        <taxon>Pseudomonadati</taxon>
        <taxon>Pseudomonadota</taxon>
        <taxon>Gammaproteobacteria</taxon>
        <taxon>Alteromonadales</taxon>
        <taxon>Shewanellaceae</taxon>
        <taxon>Shewanella</taxon>
    </lineage>
</organism>
<gene>
    <name evidence="2" type="ORF">HC757_03225</name>
</gene>
<evidence type="ECO:0000313" key="2">
    <source>
        <dbReference type="EMBL" id="NMH64184.1"/>
    </source>
</evidence>
<keyword evidence="1" id="KW-0732">Signal</keyword>
<dbReference type="InterPro" id="IPR022562">
    <property type="entry name" value="DUF3466"/>
</dbReference>
<reference evidence="2" key="1">
    <citation type="submission" date="2020-04" db="EMBL/GenBank/DDBJ databases">
        <title>Description of Shewanella salipaludis sp. nov., isolated from a salt marsh.</title>
        <authorList>
            <person name="Park S."/>
            <person name="Yoon J.-H."/>
        </authorList>
    </citation>
    <scope>NUCLEOTIDE SEQUENCE</scope>
    <source>
        <strain evidence="2">SHSM-M6</strain>
    </source>
</reference>
<dbReference type="EMBL" id="JAAXYH010000002">
    <property type="protein sequence ID" value="NMH64184.1"/>
    <property type="molecule type" value="Genomic_DNA"/>
</dbReference>
<dbReference type="RefSeq" id="WP_169562877.1">
    <property type="nucleotide sequence ID" value="NZ_JAAXYH010000002.1"/>
</dbReference>
<accession>A0A972FZ19</accession>
<evidence type="ECO:0000256" key="1">
    <source>
        <dbReference type="SAM" id="SignalP"/>
    </source>
</evidence>
<feature type="chain" id="PRO_5036985352" evidence="1">
    <location>
        <begin position="26"/>
        <end position="619"/>
    </location>
</feature>
<proteinExistence type="predicted"/>
<evidence type="ECO:0000313" key="3">
    <source>
        <dbReference type="Proteomes" id="UP000737113"/>
    </source>
</evidence>
<keyword evidence="3" id="KW-1185">Reference proteome</keyword>
<protein>
    <submittedName>
        <fullName evidence="2">DUF3466 family protein</fullName>
    </submittedName>
</protein>